<gene>
    <name evidence="2" type="ORF">SAMN04487988_107198</name>
</gene>
<protein>
    <submittedName>
        <fullName evidence="2">CarboxypepD_reg-like domain-containing protein</fullName>
    </submittedName>
</protein>
<keyword evidence="3" id="KW-1185">Reference proteome</keyword>
<evidence type="ECO:0000256" key="1">
    <source>
        <dbReference type="SAM" id="SignalP"/>
    </source>
</evidence>
<dbReference type="RefSeq" id="WP_092791759.1">
    <property type="nucleotide sequence ID" value="NZ_FOPC01000007.1"/>
</dbReference>
<name>A0A1I2UI95_9BACT</name>
<organism evidence="2 3">
    <name type="scientific">Algoriphagus hitonicola</name>
    <dbReference type="NCBI Taxonomy" id="435880"/>
    <lineage>
        <taxon>Bacteria</taxon>
        <taxon>Pseudomonadati</taxon>
        <taxon>Bacteroidota</taxon>
        <taxon>Cytophagia</taxon>
        <taxon>Cytophagales</taxon>
        <taxon>Cyclobacteriaceae</taxon>
        <taxon>Algoriphagus</taxon>
    </lineage>
</organism>
<evidence type="ECO:0000313" key="3">
    <source>
        <dbReference type="Proteomes" id="UP000199642"/>
    </source>
</evidence>
<feature type="chain" id="PRO_5011773225" evidence="1">
    <location>
        <begin position="21"/>
        <end position="379"/>
    </location>
</feature>
<proteinExistence type="predicted"/>
<dbReference type="EMBL" id="FOPC01000007">
    <property type="protein sequence ID" value="SFG75377.1"/>
    <property type="molecule type" value="Genomic_DNA"/>
</dbReference>
<evidence type="ECO:0000313" key="2">
    <source>
        <dbReference type="EMBL" id="SFG75377.1"/>
    </source>
</evidence>
<keyword evidence="1" id="KW-0732">Signal</keyword>
<dbReference type="AlphaFoldDB" id="A0A1I2UI95"/>
<dbReference type="OrthoDB" id="824464at2"/>
<reference evidence="3" key="1">
    <citation type="submission" date="2016-10" db="EMBL/GenBank/DDBJ databases">
        <authorList>
            <person name="Varghese N."/>
            <person name="Submissions S."/>
        </authorList>
    </citation>
    <scope>NUCLEOTIDE SEQUENCE [LARGE SCALE GENOMIC DNA]</scope>
    <source>
        <strain evidence="3">DSM 19315</strain>
    </source>
</reference>
<sequence length="379" mass="43250">MKIGLMVILLFLGFSIDSQAQTYSFEILNQATQEPVPFAHIQVENELIGTVTDMKGRGTFSIPPEFSDKSIIVSFIGYKSLSVPVENLHSQKSNSLMIEESSTDLEEVQVIDIGMSPQEFINIALMKVDETFFTRKYQSSGLYNEQVIEDGDSTFFYSAKLIIESQGFNKAINKNRFIENDEAYLDEIVSKSGDQKYSIVEAAELVGFTLPYGDEGREEDSFISDFFVFKNNIEKVAFLENTKAYEGDWYFEKISKQEDKTVLKVSIGSKEGTYFSYWIDRDSYSITSMEGYFPYESSSSAHKMASYHPGSIRFRIDYFEVDGKSHLKQLRMTKESLIGEDPILGRKISQGNLTIENLSSKKVDKKQRVDARFVQKFLK</sequence>
<feature type="signal peptide" evidence="1">
    <location>
        <begin position="1"/>
        <end position="20"/>
    </location>
</feature>
<accession>A0A1I2UI95</accession>
<dbReference type="Pfam" id="PF13715">
    <property type="entry name" value="CarbopepD_reg_2"/>
    <property type="match status" value="1"/>
</dbReference>
<dbReference type="SUPFAM" id="SSF49464">
    <property type="entry name" value="Carboxypeptidase regulatory domain-like"/>
    <property type="match status" value="1"/>
</dbReference>
<dbReference type="STRING" id="435880.SAMN04487988_107198"/>
<dbReference type="InterPro" id="IPR008969">
    <property type="entry name" value="CarboxyPept-like_regulatory"/>
</dbReference>
<dbReference type="Proteomes" id="UP000199642">
    <property type="component" value="Unassembled WGS sequence"/>
</dbReference>